<name>A0A4Y7PPP3_9AGAM</name>
<gene>
    <name evidence="1" type="ORF">BD410DRAFT_551287</name>
</gene>
<reference evidence="1 2" key="1">
    <citation type="submission" date="2018-06" db="EMBL/GenBank/DDBJ databases">
        <title>A transcriptomic atlas of mushroom development highlights an independent origin of complex multicellularity.</title>
        <authorList>
            <consortium name="DOE Joint Genome Institute"/>
            <person name="Krizsan K."/>
            <person name="Almasi E."/>
            <person name="Merenyi Z."/>
            <person name="Sahu N."/>
            <person name="Viragh M."/>
            <person name="Koszo T."/>
            <person name="Mondo S."/>
            <person name="Kiss B."/>
            <person name="Balint B."/>
            <person name="Kues U."/>
            <person name="Barry K."/>
            <person name="Hegedus J.C."/>
            <person name="Henrissat B."/>
            <person name="Johnson J."/>
            <person name="Lipzen A."/>
            <person name="Ohm R."/>
            <person name="Nagy I."/>
            <person name="Pangilinan J."/>
            <person name="Yan J."/>
            <person name="Xiong Y."/>
            <person name="Grigoriev I.V."/>
            <person name="Hibbett D.S."/>
            <person name="Nagy L.G."/>
        </authorList>
    </citation>
    <scope>NUCLEOTIDE SEQUENCE [LARGE SCALE GENOMIC DNA]</scope>
    <source>
        <strain evidence="1 2">SZMC22713</strain>
    </source>
</reference>
<keyword evidence="2" id="KW-1185">Reference proteome</keyword>
<evidence type="ECO:0000313" key="2">
    <source>
        <dbReference type="Proteomes" id="UP000294933"/>
    </source>
</evidence>
<dbReference type="Proteomes" id="UP000294933">
    <property type="component" value="Unassembled WGS sequence"/>
</dbReference>
<organism evidence="1 2">
    <name type="scientific">Rickenella mellea</name>
    <dbReference type="NCBI Taxonomy" id="50990"/>
    <lineage>
        <taxon>Eukaryota</taxon>
        <taxon>Fungi</taxon>
        <taxon>Dikarya</taxon>
        <taxon>Basidiomycota</taxon>
        <taxon>Agaricomycotina</taxon>
        <taxon>Agaricomycetes</taxon>
        <taxon>Hymenochaetales</taxon>
        <taxon>Rickenellaceae</taxon>
        <taxon>Rickenella</taxon>
    </lineage>
</organism>
<accession>A0A4Y7PPP3</accession>
<sequence>MDKVPSYSTASSYLLFPGAFRALGKIGSTTLLDFSSATIAVEKTRINESAMELFATLTRIGDCVRMVFGIIATYYTNPVGQHPDILLKRLLDSRGVRPEESKYIVQFRRAIQLSESMHVHVNALLATSNAVCEDIAHLREYMAEPKLLGGEQGLDVFLKSISKDMKQSRVQ</sequence>
<dbReference type="VEuPathDB" id="FungiDB:BD410DRAFT_551287"/>
<dbReference type="EMBL" id="ML170222">
    <property type="protein sequence ID" value="TDL17413.1"/>
    <property type="molecule type" value="Genomic_DNA"/>
</dbReference>
<evidence type="ECO:0000313" key="1">
    <source>
        <dbReference type="EMBL" id="TDL17413.1"/>
    </source>
</evidence>
<protein>
    <submittedName>
        <fullName evidence="1">Uncharacterized protein</fullName>
    </submittedName>
</protein>
<proteinExistence type="predicted"/>
<dbReference type="AlphaFoldDB" id="A0A4Y7PPP3"/>